<feature type="region of interest" description="Disordered" evidence="1">
    <location>
        <begin position="1"/>
        <end position="74"/>
    </location>
</feature>
<feature type="compositionally biased region" description="Basic and acidic residues" evidence="1">
    <location>
        <begin position="1"/>
        <end position="10"/>
    </location>
</feature>
<feature type="compositionally biased region" description="Basic and acidic residues" evidence="1">
    <location>
        <begin position="122"/>
        <end position="143"/>
    </location>
</feature>
<feature type="region of interest" description="Disordered" evidence="1">
    <location>
        <begin position="122"/>
        <end position="154"/>
    </location>
</feature>
<dbReference type="AlphaFoldDB" id="A0A017SSY1"/>
<dbReference type="GO" id="GO:0016874">
    <property type="term" value="F:ligase activity"/>
    <property type="evidence" value="ECO:0007669"/>
    <property type="project" value="UniProtKB-KW"/>
</dbReference>
<evidence type="ECO:0000313" key="3">
    <source>
        <dbReference type="Proteomes" id="UP000019678"/>
    </source>
</evidence>
<keyword evidence="2" id="KW-0436">Ligase</keyword>
<comment type="caution">
    <text evidence="2">The sequence shown here is derived from an EMBL/GenBank/DDBJ whole genome shotgun (WGS) entry which is preliminary data.</text>
</comment>
<dbReference type="RefSeq" id="WP_044252295.1">
    <property type="nucleotide sequence ID" value="NZ_ASRX01000135.1"/>
</dbReference>
<evidence type="ECO:0000256" key="1">
    <source>
        <dbReference type="SAM" id="MobiDB-lite"/>
    </source>
</evidence>
<gene>
    <name evidence="2" type="ORF">CAP_1372</name>
</gene>
<feature type="compositionally biased region" description="Basic residues" evidence="1">
    <location>
        <begin position="144"/>
        <end position="154"/>
    </location>
</feature>
<dbReference type="Proteomes" id="UP000019678">
    <property type="component" value="Unassembled WGS sequence"/>
</dbReference>
<evidence type="ECO:0000313" key="2">
    <source>
        <dbReference type="EMBL" id="EYF00088.1"/>
    </source>
</evidence>
<dbReference type="EMBL" id="ASRX01000135">
    <property type="protein sequence ID" value="EYF00088.1"/>
    <property type="molecule type" value="Genomic_DNA"/>
</dbReference>
<accession>A0A017SSY1</accession>
<protein>
    <submittedName>
        <fullName evidence="2">Long-chain-fatty-acid--CoA ligase</fullName>
    </submittedName>
</protein>
<reference evidence="2 3" key="1">
    <citation type="submission" date="2013-05" db="EMBL/GenBank/DDBJ databases">
        <title>Genome assembly of Chondromyces apiculatus DSM 436.</title>
        <authorList>
            <person name="Sharma G."/>
            <person name="Khatri I."/>
            <person name="Kaur C."/>
            <person name="Mayilraj S."/>
            <person name="Subramanian S."/>
        </authorList>
    </citation>
    <scope>NUCLEOTIDE SEQUENCE [LARGE SCALE GENOMIC DNA]</scope>
    <source>
        <strain evidence="2 3">DSM 436</strain>
    </source>
</reference>
<dbReference type="OrthoDB" id="9917203at2"/>
<sequence length="154" mass="17055">MAATAKKLEHPPQTPIPPGSPSNDVNFSQEPGDPLPRLVQGEAARRAARALRPEEYLDEPELTAETQRGDAGHKVDTRLEGLSGMGATFGAINEDNDQLGHLDRQGLRWEEQEQIAHSLRNAIEKEATASTEERLRNPHDEVTRRHRISRGTQG</sequence>
<organism evidence="2 3">
    <name type="scientific">Chondromyces apiculatus DSM 436</name>
    <dbReference type="NCBI Taxonomy" id="1192034"/>
    <lineage>
        <taxon>Bacteria</taxon>
        <taxon>Pseudomonadati</taxon>
        <taxon>Myxococcota</taxon>
        <taxon>Polyangia</taxon>
        <taxon>Polyangiales</taxon>
        <taxon>Polyangiaceae</taxon>
        <taxon>Chondromyces</taxon>
    </lineage>
</organism>
<proteinExistence type="predicted"/>
<keyword evidence="3" id="KW-1185">Reference proteome</keyword>
<name>A0A017SSY1_9BACT</name>